<evidence type="ECO:0000313" key="2">
    <source>
        <dbReference type="EMBL" id="ORY32894.1"/>
    </source>
</evidence>
<evidence type="ECO:0000313" key="3">
    <source>
        <dbReference type="Proteomes" id="UP000193986"/>
    </source>
</evidence>
<accession>A0A1Y2BDP3</accession>
<keyword evidence="3" id="KW-1185">Reference proteome</keyword>
<dbReference type="EMBL" id="MCFC01000008">
    <property type="protein sequence ID" value="ORY32894.1"/>
    <property type="molecule type" value="Genomic_DNA"/>
</dbReference>
<sequence>MTTCPRTHDSMFGFSRLRDESGLPLTKRRPPTPPKSITFGNWTDREAFVRKCTGTSDESKVEASLDTLDRLNGLCSIPLQGSNKGSISDTIFMTTSDGEHVCAIKTGRIMSRVQTYVVAMSVGCDGGSEMGHMVRDLELYYGETAASRLKEVVNGLMHELNTQVEETITQKKKDRSVWRSMRTGFRSWIVDGRGSQGSHSTKLYKSRVSNLRQFTEASTQFRKTFEADENNYQTIISLLDPTAQSQFTEATQSQKTFEADVKNYLPIISLLDTTANPIQPDDSNEDSSLNPSPGGSTTSLL</sequence>
<dbReference type="AlphaFoldDB" id="A0A1Y2BDP3"/>
<dbReference type="Proteomes" id="UP000193986">
    <property type="component" value="Unassembled WGS sequence"/>
</dbReference>
<protein>
    <submittedName>
        <fullName evidence="2">Uncharacterized protein</fullName>
    </submittedName>
</protein>
<reference evidence="2 3" key="1">
    <citation type="submission" date="2016-07" db="EMBL/GenBank/DDBJ databases">
        <title>Pervasive Adenine N6-methylation of Active Genes in Fungi.</title>
        <authorList>
            <consortium name="DOE Joint Genome Institute"/>
            <person name="Mondo S.J."/>
            <person name="Dannebaum R.O."/>
            <person name="Kuo R.C."/>
            <person name="Labutti K."/>
            <person name="Haridas S."/>
            <person name="Kuo A."/>
            <person name="Salamov A."/>
            <person name="Ahrendt S.R."/>
            <person name="Lipzen A."/>
            <person name="Sullivan W."/>
            <person name="Andreopoulos W.B."/>
            <person name="Clum A."/>
            <person name="Lindquist E."/>
            <person name="Daum C."/>
            <person name="Ramamoorthy G.K."/>
            <person name="Gryganskyi A."/>
            <person name="Culley D."/>
            <person name="Magnuson J.K."/>
            <person name="James T.Y."/>
            <person name="O'Malley M.A."/>
            <person name="Stajich J.E."/>
            <person name="Spatafora J.W."/>
            <person name="Visel A."/>
            <person name="Grigoriev I.V."/>
        </authorList>
    </citation>
    <scope>NUCLEOTIDE SEQUENCE [LARGE SCALE GENOMIC DNA]</scope>
    <source>
        <strain evidence="2 3">68-887.2</strain>
    </source>
</reference>
<gene>
    <name evidence="2" type="ORF">BCR39DRAFT_522319</name>
</gene>
<dbReference type="InParanoid" id="A0A1Y2BDP3"/>
<comment type="caution">
    <text evidence="2">The sequence shown here is derived from an EMBL/GenBank/DDBJ whole genome shotgun (WGS) entry which is preliminary data.</text>
</comment>
<name>A0A1Y2BDP3_9TREE</name>
<organism evidence="2 3">
    <name type="scientific">Naematelia encephala</name>
    <dbReference type="NCBI Taxonomy" id="71784"/>
    <lineage>
        <taxon>Eukaryota</taxon>
        <taxon>Fungi</taxon>
        <taxon>Dikarya</taxon>
        <taxon>Basidiomycota</taxon>
        <taxon>Agaricomycotina</taxon>
        <taxon>Tremellomycetes</taxon>
        <taxon>Tremellales</taxon>
        <taxon>Naemateliaceae</taxon>
        <taxon>Naematelia</taxon>
    </lineage>
</organism>
<feature type="compositionally biased region" description="Polar residues" evidence="1">
    <location>
        <begin position="286"/>
        <end position="301"/>
    </location>
</feature>
<feature type="region of interest" description="Disordered" evidence="1">
    <location>
        <begin position="275"/>
        <end position="301"/>
    </location>
</feature>
<proteinExistence type="predicted"/>
<evidence type="ECO:0000256" key="1">
    <source>
        <dbReference type="SAM" id="MobiDB-lite"/>
    </source>
</evidence>